<keyword evidence="3" id="KW-0786">Thiamine pyrophosphate</keyword>
<dbReference type="EMBL" id="JAPEVI010000001">
    <property type="protein sequence ID" value="MCX2721026.1"/>
    <property type="molecule type" value="Genomic_DNA"/>
</dbReference>
<evidence type="ECO:0000259" key="6">
    <source>
        <dbReference type="Pfam" id="PF00676"/>
    </source>
</evidence>
<feature type="domain" description="Dehydrogenase E1 component" evidence="6">
    <location>
        <begin position="17"/>
        <end position="314"/>
    </location>
</feature>
<evidence type="ECO:0000256" key="1">
    <source>
        <dbReference type="ARBA" id="ARBA00001964"/>
    </source>
</evidence>
<comment type="function">
    <text evidence="4">The pyruvate dehydrogenase complex catalyzes the overall conversion of pyruvate to acetyl-CoA and CO(2). It contains multiple copies of three enzymatic components: pyruvate dehydrogenase (E1), dihydrolipoamide acetyltransferase (E2) and lipoamide dehydrogenase (E3).</text>
</comment>
<evidence type="ECO:0000256" key="5">
    <source>
        <dbReference type="ARBA" id="ARBA00051231"/>
    </source>
</evidence>
<evidence type="ECO:0000256" key="4">
    <source>
        <dbReference type="ARBA" id="ARBA00025211"/>
    </source>
</evidence>
<protein>
    <submittedName>
        <fullName evidence="7">Thiamine pyrophosphate-dependent dehydrogenase E1 component subunit alpha</fullName>
    </submittedName>
</protein>
<organism evidence="7 8">
    <name type="scientific">Roseibium salinum</name>
    <dbReference type="NCBI Taxonomy" id="1604349"/>
    <lineage>
        <taxon>Bacteria</taxon>
        <taxon>Pseudomonadati</taxon>
        <taxon>Pseudomonadota</taxon>
        <taxon>Alphaproteobacteria</taxon>
        <taxon>Hyphomicrobiales</taxon>
        <taxon>Stappiaceae</taxon>
        <taxon>Roseibium</taxon>
    </lineage>
</organism>
<comment type="cofactor">
    <cofactor evidence="1">
        <name>thiamine diphosphate</name>
        <dbReference type="ChEBI" id="CHEBI:58937"/>
    </cofactor>
</comment>
<dbReference type="Pfam" id="PF00676">
    <property type="entry name" value="E1_dh"/>
    <property type="match status" value="1"/>
</dbReference>
<dbReference type="PANTHER" id="PTHR11516">
    <property type="entry name" value="PYRUVATE DEHYDROGENASE E1 COMPONENT, ALPHA SUBUNIT BACTERIAL AND ORGANELLAR"/>
    <property type="match status" value="1"/>
</dbReference>
<dbReference type="Gene3D" id="3.40.50.970">
    <property type="match status" value="1"/>
</dbReference>
<evidence type="ECO:0000256" key="2">
    <source>
        <dbReference type="ARBA" id="ARBA00023002"/>
    </source>
</evidence>
<comment type="catalytic activity">
    <reaction evidence="5">
        <text>N(6)-[(R)-lipoyl]-L-lysyl-[protein] + pyruvate + H(+) = N(6)-[(R)-S(8)-acetyldihydrolipoyl]-L-lysyl-[protein] + CO2</text>
        <dbReference type="Rhea" id="RHEA:19189"/>
        <dbReference type="Rhea" id="RHEA-COMP:10474"/>
        <dbReference type="Rhea" id="RHEA-COMP:10478"/>
        <dbReference type="ChEBI" id="CHEBI:15361"/>
        <dbReference type="ChEBI" id="CHEBI:15378"/>
        <dbReference type="ChEBI" id="CHEBI:16526"/>
        <dbReference type="ChEBI" id="CHEBI:83099"/>
        <dbReference type="ChEBI" id="CHEBI:83111"/>
        <dbReference type="EC" id="1.2.4.1"/>
    </reaction>
</comment>
<dbReference type="InterPro" id="IPR001017">
    <property type="entry name" value="DH_E1"/>
</dbReference>
<proteinExistence type="predicted"/>
<dbReference type="PANTHER" id="PTHR11516:SF60">
    <property type="entry name" value="PYRUVATE DEHYDROGENASE E1 COMPONENT SUBUNIT ALPHA"/>
    <property type="match status" value="1"/>
</dbReference>
<dbReference type="Proteomes" id="UP001300261">
    <property type="component" value="Unassembled WGS sequence"/>
</dbReference>
<sequence>MGAAKHNTEDYLRMYKQMVRIRVFEDNANQLYLSAKMPGLTHMYSGQEAVAVGICEALTSEDKITSTHRGHGHCVAKGANFREMFCELLGKEEGYCRGKGGSMHIADQANGNLGANAIVGGSMGIATGSALSAKHLGTSHVTVCFFGDGATAQGLWYEVMNMAALWKLPVIYACENNGYSEYTKTEEIAAGSLVARAKAFGIEAFNVDGQDVLAVNELARSLTERCRRGEGPFFIELDTYRYHGHHVGDINRDYYRSRDEEAEWKKVRDPITNFGKWLIDQKIMSADELVELDNEIAAEAKAAVDYALEAKYPDTREVDMHVFAETAA</sequence>
<reference evidence="7 8" key="1">
    <citation type="journal article" date="2016" name="Int. J. Syst. Evol. Microbiol.">
        <title>Labrenzia salina sp. nov., isolated from the rhizosphere of the halophyte Arthrocnemum macrostachyum.</title>
        <authorList>
            <person name="Camacho M."/>
            <person name="Redondo-Gomez S."/>
            <person name="Rodriguez-Llorente I."/>
            <person name="Rohde M."/>
            <person name="Sproer C."/>
            <person name="Schumann P."/>
            <person name="Klenk H.P."/>
            <person name="Montero-Calasanz M.D.C."/>
        </authorList>
    </citation>
    <scope>NUCLEOTIDE SEQUENCE [LARGE SCALE GENOMIC DNA]</scope>
    <source>
        <strain evidence="7 8">DSM 29163</strain>
    </source>
</reference>
<keyword evidence="2" id="KW-0560">Oxidoreductase</keyword>
<keyword evidence="8" id="KW-1185">Reference proteome</keyword>
<name>A0ABT3QVT2_9HYPH</name>
<dbReference type="SUPFAM" id="SSF52518">
    <property type="entry name" value="Thiamin diphosphate-binding fold (THDP-binding)"/>
    <property type="match status" value="1"/>
</dbReference>
<accession>A0ABT3QVT2</accession>
<dbReference type="RefSeq" id="WP_265960721.1">
    <property type="nucleotide sequence ID" value="NZ_JAPEVI010000001.1"/>
</dbReference>
<evidence type="ECO:0000313" key="8">
    <source>
        <dbReference type="Proteomes" id="UP001300261"/>
    </source>
</evidence>
<dbReference type="InterPro" id="IPR029061">
    <property type="entry name" value="THDP-binding"/>
</dbReference>
<gene>
    <name evidence="7" type="ORF">ON753_01190</name>
</gene>
<evidence type="ECO:0000313" key="7">
    <source>
        <dbReference type="EMBL" id="MCX2721026.1"/>
    </source>
</evidence>
<dbReference type="CDD" id="cd02000">
    <property type="entry name" value="TPP_E1_PDC_ADC_BCADC"/>
    <property type="match status" value="1"/>
</dbReference>
<evidence type="ECO:0000256" key="3">
    <source>
        <dbReference type="ARBA" id="ARBA00023052"/>
    </source>
</evidence>
<dbReference type="InterPro" id="IPR050642">
    <property type="entry name" value="PDH_E1_Alpha_Subunit"/>
</dbReference>
<comment type="caution">
    <text evidence="7">The sequence shown here is derived from an EMBL/GenBank/DDBJ whole genome shotgun (WGS) entry which is preliminary data.</text>
</comment>